<organism evidence="1 2">
    <name type="scientific">Danio rerio</name>
    <name type="common">Zebrafish</name>
    <name type="synonym">Brachydanio rerio</name>
    <dbReference type="NCBI Taxonomy" id="7955"/>
    <lineage>
        <taxon>Eukaryota</taxon>
        <taxon>Metazoa</taxon>
        <taxon>Chordata</taxon>
        <taxon>Craniata</taxon>
        <taxon>Vertebrata</taxon>
        <taxon>Euteleostomi</taxon>
        <taxon>Actinopterygii</taxon>
        <taxon>Neopterygii</taxon>
        <taxon>Teleostei</taxon>
        <taxon>Ostariophysi</taxon>
        <taxon>Cypriniformes</taxon>
        <taxon>Danionidae</taxon>
        <taxon>Danioninae</taxon>
        <taxon>Danio</taxon>
    </lineage>
</organism>
<dbReference type="Proteomes" id="UP000000437">
    <property type="component" value="Chromosome 3"/>
</dbReference>
<evidence type="ECO:0000313" key="2">
    <source>
        <dbReference type="RefSeq" id="XP_073796892.1"/>
    </source>
</evidence>
<evidence type="ECO:0000313" key="1">
    <source>
        <dbReference type="Proteomes" id="UP000000437"/>
    </source>
</evidence>
<dbReference type="RefSeq" id="XP_073796892.1">
    <property type="nucleotide sequence ID" value="XM_073940791.1"/>
</dbReference>
<proteinExistence type="predicted"/>
<reference evidence="2" key="1">
    <citation type="submission" date="2025-08" db="UniProtKB">
        <authorList>
            <consortium name="RefSeq"/>
        </authorList>
    </citation>
    <scope>IDENTIFICATION</scope>
    <source>
        <strain evidence="2">Tuebingen</strain>
        <tissue evidence="2">Fibroblasts and whole tissue</tissue>
    </source>
</reference>
<accession>A0AC58IRN7</accession>
<sequence>MANYMRHRRPQSSHNAGAQMQDNGHINIVLLGKTGVGKSSSGNTILGENRFRSGRSLSAVTDTSSIEKSVTNGRSVSVIDTPGFFSTNLPKEQLAKELARSVHLSASGVHAFLFVVPYGRFTKQEEDILKRVRKVFGKDVLKHVIILFTYGDECEKKEIQKEIDENKEVTRVVQRCHDYHVFNNRGLDDKQQVNDLLLKIDLLVQEKEFYTNEMYEYAQTCTFEWFWEKSKVFFIVLINILLGLTKLIISMAQFVDQPLFTFQFSCV</sequence>
<name>A0AC58IRN7_DANRE</name>
<keyword evidence="1" id="KW-1185">Reference proteome</keyword>
<gene>
    <name evidence="2" type="primary">zgc:122993</name>
    <name evidence="2" type="synonym">Gimap9</name>
</gene>
<protein>
    <submittedName>
        <fullName evidence="2">Uncharacterized protein isoform X1</fullName>
    </submittedName>
</protein>